<dbReference type="GO" id="GO:0015628">
    <property type="term" value="P:protein secretion by the type II secretion system"/>
    <property type="evidence" value="ECO:0007669"/>
    <property type="project" value="TreeGrafter"/>
</dbReference>
<protein>
    <submittedName>
        <fullName evidence="4">Competence protein ComEA</fullName>
    </submittedName>
</protein>
<organism evidence="4 5">
    <name type="scientific">Tepidibacillus fermentans</name>
    <dbReference type="NCBI Taxonomy" id="1281767"/>
    <lineage>
        <taxon>Bacteria</taxon>
        <taxon>Bacillati</taxon>
        <taxon>Bacillota</taxon>
        <taxon>Bacilli</taxon>
        <taxon>Bacillales</taxon>
        <taxon>Bacillaceae</taxon>
        <taxon>Tepidibacillus</taxon>
    </lineage>
</organism>
<evidence type="ECO:0000256" key="1">
    <source>
        <dbReference type="SAM" id="MobiDB-lite"/>
    </source>
</evidence>
<keyword evidence="5" id="KW-1185">Reference proteome</keyword>
<proteinExistence type="predicted"/>
<dbReference type="SMART" id="SM00278">
    <property type="entry name" value="HhH1"/>
    <property type="match status" value="2"/>
</dbReference>
<dbReference type="GO" id="GO:0015627">
    <property type="term" value="C:type II protein secretion system complex"/>
    <property type="evidence" value="ECO:0007669"/>
    <property type="project" value="TreeGrafter"/>
</dbReference>
<keyword evidence="2" id="KW-0812">Transmembrane</keyword>
<evidence type="ECO:0000313" key="4">
    <source>
        <dbReference type="EMBL" id="TCS83777.1"/>
    </source>
</evidence>
<reference evidence="4 5" key="1">
    <citation type="submission" date="2019-03" db="EMBL/GenBank/DDBJ databases">
        <title>Genomic Encyclopedia of Type Strains, Phase IV (KMG-IV): sequencing the most valuable type-strain genomes for metagenomic binning, comparative biology and taxonomic classification.</title>
        <authorList>
            <person name="Goeker M."/>
        </authorList>
    </citation>
    <scope>NUCLEOTIDE SEQUENCE [LARGE SCALE GENOMIC DNA]</scope>
    <source>
        <strain evidence="4 5">DSM 23802</strain>
    </source>
</reference>
<dbReference type="Pfam" id="PF10531">
    <property type="entry name" value="SLBB"/>
    <property type="match status" value="1"/>
</dbReference>
<dbReference type="AlphaFoldDB" id="A0A4R3KK20"/>
<dbReference type="Gene3D" id="1.10.150.320">
    <property type="entry name" value="Photosystem II 12 kDa extrinsic protein"/>
    <property type="match status" value="1"/>
</dbReference>
<dbReference type="InterPro" id="IPR019554">
    <property type="entry name" value="Soluble_ligand-bd"/>
</dbReference>
<dbReference type="InterPro" id="IPR004509">
    <property type="entry name" value="Competence_ComEA_HhH"/>
</dbReference>
<dbReference type="EMBL" id="SMAB01000003">
    <property type="protein sequence ID" value="TCS83777.1"/>
    <property type="molecule type" value="Genomic_DNA"/>
</dbReference>
<keyword evidence="2" id="KW-1133">Transmembrane helix</keyword>
<evidence type="ECO:0000259" key="3">
    <source>
        <dbReference type="SMART" id="SM00278"/>
    </source>
</evidence>
<dbReference type="PANTHER" id="PTHR21180:SF32">
    <property type="entry name" value="ENDONUCLEASE_EXONUCLEASE_PHOSPHATASE FAMILY DOMAIN-CONTAINING PROTEIN 1"/>
    <property type="match status" value="1"/>
</dbReference>
<dbReference type="Proteomes" id="UP000295788">
    <property type="component" value="Unassembled WGS sequence"/>
</dbReference>
<name>A0A4R3KK20_9BACI</name>
<accession>A0A4R3KK20</accession>
<dbReference type="RefSeq" id="WP_165894951.1">
    <property type="nucleotide sequence ID" value="NZ_SMAB01000003.1"/>
</dbReference>
<dbReference type="InterPro" id="IPR051675">
    <property type="entry name" value="Endo/Exo/Phosphatase_dom_1"/>
</dbReference>
<comment type="caution">
    <text evidence="4">The sequence shown here is derived from an EMBL/GenBank/DDBJ whole genome shotgun (WGS) entry which is preliminary data.</text>
</comment>
<evidence type="ECO:0000313" key="5">
    <source>
        <dbReference type="Proteomes" id="UP000295788"/>
    </source>
</evidence>
<feature type="domain" description="Helix-hairpin-helix DNA-binding motif class 1" evidence="3">
    <location>
        <begin position="192"/>
        <end position="211"/>
    </location>
</feature>
<feature type="region of interest" description="Disordered" evidence="1">
    <location>
        <begin position="37"/>
        <end position="61"/>
    </location>
</feature>
<dbReference type="SUPFAM" id="SSF47781">
    <property type="entry name" value="RuvA domain 2-like"/>
    <property type="match status" value="1"/>
</dbReference>
<evidence type="ECO:0000256" key="2">
    <source>
        <dbReference type="SAM" id="Phobius"/>
    </source>
</evidence>
<sequence length="215" mass="23711">MDLISKFHFTKREKIFIILFIMALLFGISQYISSKQEDPPPFRDQAKDASNAISSKTESEKTNSEEIVVDVKGAVMKPGIYHLKNNARLQDVLELAGGTLPTADLNQVNLALKLKDEMVVYIPVKGEEVGTKIISQTAGSGITTNPSNQTSSKININTADEAQLMELDGIGATRAKAIIEYRQQNGPFQKIEDLMNVSGIGEKTFEKLKEKISVH</sequence>
<gene>
    <name evidence="4" type="ORF">EDD72_103100</name>
</gene>
<dbReference type="PANTHER" id="PTHR21180">
    <property type="entry name" value="ENDONUCLEASE/EXONUCLEASE/PHOSPHATASE FAMILY DOMAIN-CONTAINING PROTEIN 1"/>
    <property type="match status" value="1"/>
</dbReference>
<keyword evidence="2" id="KW-0472">Membrane</keyword>
<dbReference type="InterPro" id="IPR010994">
    <property type="entry name" value="RuvA_2-like"/>
</dbReference>
<feature type="transmembrane region" description="Helical" evidence="2">
    <location>
        <begin position="15"/>
        <end position="33"/>
    </location>
</feature>
<dbReference type="NCBIfam" id="TIGR00426">
    <property type="entry name" value="competence protein ComEA helix-hairpin-helix repeat region"/>
    <property type="match status" value="1"/>
</dbReference>
<dbReference type="InterPro" id="IPR003583">
    <property type="entry name" value="Hlx-hairpin-Hlx_DNA-bd_motif"/>
</dbReference>
<feature type="domain" description="Helix-hairpin-helix DNA-binding motif class 1" evidence="3">
    <location>
        <begin position="162"/>
        <end position="181"/>
    </location>
</feature>
<dbReference type="GO" id="GO:0003677">
    <property type="term" value="F:DNA binding"/>
    <property type="evidence" value="ECO:0007669"/>
    <property type="project" value="InterPro"/>
</dbReference>
<dbReference type="Pfam" id="PF12836">
    <property type="entry name" value="HHH_3"/>
    <property type="match status" value="1"/>
</dbReference>
<feature type="compositionally biased region" description="Basic and acidic residues" evidence="1">
    <location>
        <begin position="37"/>
        <end position="47"/>
    </location>
</feature>
<dbReference type="GO" id="GO:0006281">
    <property type="term" value="P:DNA repair"/>
    <property type="evidence" value="ECO:0007669"/>
    <property type="project" value="InterPro"/>
</dbReference>